<dbReference type="PANTHER" id="PTHR43877">
    <property type="entry name" value="AMINOALKYLPHOSPHONATE N-ACETYLTRANSFERASE-RELATED-RELATED"/>
    <property type="match status" value="1"/>
</dbReference>
<dbReference type="InterPro" id="IPR000182">
    <property type="entry name" value="GNAT_dom"/>
</dbReference>
<dbReference type="Gene3D" id="3.40.630.30">
    <property type="match status" value="2"/>
</dbReference>
<evidence type="ECO:0000256" key="2">
    <source>
        <dbReference type="ARBA" id="ARBA00023315"/>
    </source>
</evidence>
<keyword evidence="5" id="KW-1185">Reference proteome</keyword>
<dbReference type="EMBL" id="LS483468">
    <property type="protein sequence ID" value="SQI37646.1"/>
    <property type="molecule type" value="Genomic_DNA"/>
</dbReference>
<dbReference type="InterPro" id="IPR050832">
    <property type="entry name" value="Bact_Acetyltransf"/>
</dbReference>
<name>A0A2X4UCX6_9NOCA</name>
<dbReference type="CDD" id="cd04301">
    <property type="entry name" value="NAT_SF"/>
    <property type="match status" value="2"/>
</dbReference>
<keyword evidence="2" id="KW-0012">Acyltransferase</keyword>
<dbReference type="SUPFAM" id="SSF55729">
    <property type="entry name" value="Acyl-CoA N-acyltransferases (Nat)"/>
    <property type="match status" value="2"/>
</dbReference>
<proteinExistence type="predicted"/>
<dbReference type="RefSeq" id="WP_072704588.1">
    <property type="nucleotide sequence ID" value="NZ_JAFBBL010000001.1"/>
</dbReference>
<dbReference type="PANTHER" id="PTHR43877:SF2">
    <property type="entry name" value="AMINOALKYLPHOSPHONATE N-ACETYLTRANSFERASE-RELATED"/>
    <property type="match status" value="1"/>
</dbReference>
<accession>A0A2X4UCX6</accession>
<dbReference type="Pfam" id="PF00583">
    <property type="entry name" value="Acetyltransf_1"/>
    <property type="match status" value="2"/>
</dbReference>
<feature type="domain" description="N-acetyltransferase" evidence="3">
    <location>
        <begin position="3"/>
        <end position="158"/>
    </location>
</feature>
<dbReference type="GO" id="GO:0016747">
    <property type="term" value="F:acyltransferase activity, transferring groups other than amino-acyl groups"/>
    <property type="evidence" value="ECO:0007669"/>
    <property type="project" value="InterPro"/>
</dbReference>
<gene>
    <name evidence="4" type="ORF">NCTC10994_03692</name>
</gene>
<dbReference type="Proteomes" id="UP000249091">
    <property type="component" value="Chromosome 1"/>
</dbReference>
<protein>
    <submittedName>
        <fullName evidence="4">Acetyltransferase</fullName>
    </submittedName>
</protein>
<keyword evidence="1 4" id="KW-0808">Transferase</keyword>
<dbReference type="AlphaFoldDB" id="A0A2X4UCX6"/>
<dbReference type="InterPro" id="IPR016181">
    <property type="entry name" value="Acyl_CoA_acyltransferase"/>
</dbReference>
<sequence>MQIEPRPLDDPDVQALIDEVQLEYVRRYGGPDHTELHPEEFAPPRGLFLLAHSGSTPLGIGGWRAYDAGHPGLRDGDAEIKRMYVRADSRRRGIARRLLEALERTAVDAGRRRMVLETGTAQPEAIAMYTAAGYAPMHERFGIWADSESSLYFAKELPRIRLAREAELPLLQDIERAAGEQFAELGMTFVADDAPPTVSELHRYLVAGRNWVAFDDGGAPVAYLIAEPVDDALHIEQVSVHPGHARRGVGRDLLDHAAGWARDHGYSAVTLTTYRDVPWNAPYYERLGFRILGDGELTPALRRIRSHETELGLDHRPRVAMRRELGS</sequence>
<dbReference type="STRING" id="1219011.GCA_001895045_03994"/>
<reference evidence="4 5" key="1">
    <citation type="submission" date="2018-06" db="EMBL/GenBank/DDBJ databases">
        <authorList>
            <consortium name="Pathogen Informatics"/>
            <person name="Doyle S."/>
        </authorList>
    </citation>
    <scope>NUCLEOTIDE SEQUENCE [LARGE SCALE GENOMIC DNA]</scope>
    <source>
        <strain evidence="4 5">NCTC10994</strain>
    </source>
</reference>
<evidence type="ECO:0000256" key="1">
    <source>
        <dbReference type="ARBA" id="ARBA00022679"/>
    </source>
</evidence>
<evidence type="ECO:0000259" key="3">
    <source>
        <dbReference type="PROSITE" id="PS51186"/>
    </source>
</evidence>
<evidence type="ECO:0000313" key="5">
    <source>
        <dbReference type="Proteomes" id="UP000249091"/>
    </source>
</evidence>
<organism evidence="4 5">
    <name type="scientific">Rhodococcus coprophilus</name>
    <dbReference type="NCBI Taxonomy" id="38310"/>
    <lineage>
        <taxon>Bacteria</taxon>
        <taxon>Bacillati</taxon>
        <taxon>Actinomycetota</taxon>
        <taxon>Actinomycetes</taxon>
        <taxon>Mycobacteriales</taxon>
        <taxon>Nocardiaceae</taxon>
        <taxon>Rhodococcus</taxon>
    </lineage>
</organism>
<feature type="domain" description="N-acetyltransferase" evidence="3">
    <location>
        <begin position="158"/>
        <end position="316"/>
    </location>
</feature>
<dbReference type="PROSITE" id="PS51186">
    <property type="entry name" value="GNAT"/>
    <property type="match status" value="2"/>
</dbReference>
<evidence type="ECO:0000313" key="4">
    <source>
        <dbReference type="EMBL" id="SQI37646.1"/>
    </source>
</evidence>
<dbReference type="KEGG" id="rcr:NCTC10994_03692"/>